<evidence type="ECO:0000259" key="3">
    <source>
        <dbReference type="Pfam" id="PF01035"/>
    </source>
</evidence>
<name>A0ABD5V673_9EURY</name>
<dbReference type="Pfam" id="PF01035">
    <property type="entry name" value="DNA_binding_1"/>
    <property type="match status" value="1"/>
</dbReference>
<evidence type="ECO:0000256" key="1">
    <source>
        <dbReference type="ARBA" id="ARBA00022763"/>
    </source>
</evidence>
<dbReference type="InterPro" id="IPR036388">
    <property type="entry name" value="WH-like_DNA-bd_sf"/>
</dbReference>
<dbReference type="SUPFAM" id="SSF46767">
    <property type="entry name" value="Methylated DNA-protein cysteine methyltransferase, C-terminal domain"/>
    <property type="match status" value="1"/>
</dbReference>
<keyword evidence="5" id="KW-1185">Reference proteome</keyword>
<feature type="compositionally biased region" description="Basic and acidic residues" evidence="2">
    <location>
        <begin position="140"/>
        <end position="152"/>
    </location>
</feature>
<evidence type="ECO:0000256" key="2">
    <source>
        <dbReference type="SAM" id="MobiDB-lite"/>
    </source>
</evidence>
<comment type="caution">
    <text evidence="4">The sequence shown here is derived from an EMBL/GenBank/DDBJ whole genome shotgun (WGS) entry which is preliminary data.</text>
</comment>
<accession>A0ABD5V673</accession>
<dbReference type="Gene3D" id="1.10.10.10">
    <property type="entry name" value="Winged helix-like DNA-binding domain superfamily/Winged helix DNA-binding domain"/>
    <property type="match status" value="1"/>
</dbReference>
<dbReference type="RefSeq" id="WP_340603546.1">
    <property type="nucleotide sequence ID" value="NZ_JBBMXV010000002.1"/>
</dbReference>
<reference evidence="4 5" key="1">
    <citation type="journal article" date="2019" name="Int. J. Syst. Evol. Microbiol.">
        <title>The Global Catalogue of Microorganisms (GCM) 10K type strain sequencing project: providing services to taxonomists for standard genome sequencing and annotation.</title>
        <authorList>
            <consortium name="The Broad Institute Genomics Platform"/>
            <consortium name="The Broad Institute Genome Sequencing Center for Infectious Disease"/>
            <person name="Wu L."/>
            <person name="Ma J."/>
        </authorList>
    </citation>
    <scope>NUCLEOTIDE SEQUENCE [LARGE SCALE GENOMIC DNA]</scope>
    <source>
        <strain evidence="4 5">CGMCC 1.3240</strain>
    </source>
</reference>
<feature type="domain" description="Methylated-DNA-[protein]-cysteine S-methyltransferase DNA binding" evidence="3">
    <location>
        <begin position="76"/>
        <end position="132"/>
    </location>
</feature>
<dbReference type="EMBL" id="JBHSXQ010000002">
    <property type="protein sequence ID" value="MFC6905032.1"/>
    <property type="molecule type" value="Genomic_DNA"/>
</dbReference>
<sequence length="152" mass="16411">MDDSDTGIYARQIDGIDRAVRIGIASGRVIDVSIPDEPSPEADPGHELLDRIERFLGGEADDFGDVPIALTVPTDQRATLERVRELPYGGTTDVATLARTTPGLDEEDREDVRGALRANPVPILIPGHRVVDGPSPLPGELDRRLRRVESGG</sequence>
<dbReference type="InterPro" id="IPR036217">
    <property type="entry name" value="MethylDNA_cys_MeTrfase_DNAb"/>
</dbReference>
<dbReference type="InterPro" id="IPR014048">
    <property type="entry name" value="MethylDNA_cys_MeTrfase_DNA-bd"/>
</dbReference>
<organism evidence="4 5">
    <name type="scientific">Halalkalicoccus tibetensis</name>
    <dbReference type="NCBI Taxonomy" id="175632"/>
    <lineage>
        <taxon>Archaea</taxon>
        <taxon>Methanobacteriati</taxon>
        <taxon>Methanobacteriota</taxon>
        <taxon>Stenosarchaea group</taxon>
        <taxon>Halobacteria</taxon>
        <taxon>Halobacteriales</taxon>
        <taxon>Halococcaceae</taxon>
        <taxon>Halalkalicoccus</taxon>
    </lineage>
</organism>
<proteinExistence type="predicted"/>
<feature type="region of interest" description="Disordered" evidence="2">
    <location>
        <begin position="127"/>
        <end position="152"/>
    </location>
</feature>
<dbReference type="Proteomes" id="UP001596312">
    <property type="component" value="Unassembled WGS sequence"/>
</dbReference>
<evidence type="ECO:0000313" key="4">
    <source>
        <dbReference type="EMBL" id="MFC6905032.1"/>
    </source>
</evidence>
<dbReference type="AlphaFoldDB" id="A0ABD5V673"/>
<gene>
    <name evidence="4" type="ORF">ACFQGH_07420</name>
</gene>
<evidence type="ECO:0000313" key="5">
    <source>
        <dbReference type="Proteomes" id="UP001596312"/>
    </source>
</evidence>
<dbReference type="GO" id="GO:0006974">
    <property type="term" value="P:DNA damage response"/>
    <property type="evidence" value="ECO:0007669"/>
    <property type="project" value="UniProtKB-KW"/>
</dbReference>
<keyword evidence="1" id="KW-0227">DNA damage</keyword>
<protein>
    <submittedName>
        <fullName evidence="4">MGMT family protein</fullName>
    </submittedName>
</protein>